<evidence type="ECO:0008006" key="3">
    <source>
        <dbReference type="Google" id="ProtNLM"/>
    </source>
</evidence>
<dbReference type="RefSeq" id="WP_152752948.1">
    <property type="nucleotide sequence ID" value="NZ_JAHLDS010000003.1"/>
</dbReference>
<evidence type="ECO:0000313" key="2">
    <source>
        <dbReference type="Proteomes" id="UP000342249"/>
    </source>
</evidence>
<name>A0A5N7IR75_9CLOT</name>
<sequence>MISEGIKDLKYYDSEIIIKRNNIRNMFISKSKNVKTGDIQCMSNDDLKILFHLYDEEFFNFYFRRNFKGTLKFSLSTRMTSAAGKTIYSRKIKLLEESEETYEIRMGIKFFFQYYKVERDKIVSGIKTKDSLEAFQIVFEHELCHLIELHLYKESSCKKIRFKTMVHNMFYHTDVVHQLPSQKEIISQEYGLKIGQKVSFLNDGNKYNGFIYKINKRATVMVKDNKGTYRDDIGNKYSKWYVQFGKLNY</sequence>
<dbReference type="EMBL" id="SPSF01000035">
    <property type="protein sequence ID" value="MPQ63469.1"/>
    <property type="molecule type" value="Genomic_DNA"/>
</dbReference>
<accession>A0A5N7IR75</accession>
<comment type="caution">
    <text evidence="1">The sequence shown here is derived from an EMBL/GenBank/DDBJ whole genome shotgun (WGS) entry which is preliminary data.</text>
</comment>
<protein>
    <recommendedName>
        <fullName evidence="3">SprT-like domain-containing protein</fullName>
    </recommendedName>
</protein>
<proteinExistence type="predicted"/>
<gene>
    <name evidence="1" type="ORF">E4V82_15285</name>
</gene>
<reference evidence="1 2" key="1">
    <citation type="journal article" date="2019" name="Lett. Appl. Microbiol.">
        <title>A case of 'blown pack' spoilage of vacuum-packaged pork likely associated with Clostridium estertheticum in Canada.</title>
        <authorList>
            <person name="Zhang P."/>
            <person name="Ward P."/>
            <person name="McMullen L.M."/>
            <person name="Yang X."/>
        </authorList>
    </citation>
    <scope>NUCLEOTIDE SEQUENCE [LARGE SCALE GENOMIC DNA]</scope>
    <source>
        <strain evidence="1 2">MA19</strain>
    </source>
</reference>
<organism evidence="1 2">
    <name type="scientific">Clostridium estertheticum</name>
    <dbReference type="NCBI Taxonomy" id="238834"/>
    <lineage>
        <taxon>Bacteria</taxon>
        <taxon>Bacillati</taxon>
        <taxon>Bacillota</taxon>
        <taxon>Clostridia</taxon>
        <taxon>Eubacteriales</taxon>
        <taxon>Clostridiaceae</taxon>
        <taxon>Clostridium</taxon>
    </lineage>
</organism>
<evidence type="ECO:0000313" key="1">
    <source>
        <dbReference type="EMBL" id="MPQ63469.1"/>
    </source>
</evidence>
<dbReference type="AlphaFoldDB" id="A0A5N7IR75"/>
<dbReference type="Proteomes" id="UP000342249">
    <property type="component" value="Unassembled WGS sequence"/>
</dbReference>